<evidence type="ECO:0000256" key="6">
    <source>
        <dbReference type="ARBA" id="ARBA00022984"/>
    </source>
</evidence>
<keyword evidence="8 12" id="KW-0472">Membrane</keyword>
<feature type="transmembrane region" description="Helical" evidence="12">
    <location>
        <begin position="6"/>
        <end position="24"/>
    </location>
</feature>
<evidence type="ECO:0000256" key="11">
    <source>
        <dbReference type="ARBA" id="ARBA00049902"/>
    </source>
</evidence>
<evidence type="ECO:0000256" key="4">
    <source>
        <dbReference type="ARBA" id="ARBA00022692"/>
    </source>
</evidence>
<dbReference type="GO" id="GO:0032153">
    <property type="term" value="C:cell division site"/>
    <property type="evidence" value="ECO:0007669"/>
    <property type="project" value="TreeGrafter"/>
</dbReference>
<feature type="non-terminal residue" evidence="13">
    <location>
        <position position="83"/>
    </location>
</feature>
<feature type="non-terminal residue" evidence="13">
    <location>
        <position position="1"/>
    </location>
</feature>
<dbReference type="GO" id="GO:0008955">
    <property type="term" value="F:peptidoglycan glycosyltransferase activity"/>
    <property type="evidence" value="ECO:0007669"/>
    <property type="project" value="UniProtKB-EC"/>
</dbReference>
<reference evidence="13" key="1">
    <citation type="journal article" date="2014" name="Front. Microbiol.">
        <title>High frequency of phylogenetically diverse reductive dehalogenase-homologous genes in deep subseafloor sedimentary metagenomes.</title>
        <authorList>
            <person name="Kawai M."/>
            <person name="Futagami T."/>
            <person name="Toyoda A."/>
            <person name="Takaki Y."/>
            <person name="Nishi S."/>
            <person name="Hori S."/>
            <person name="Arai W."/>
            <person name="Tsubouchi T."/>
            <person name="Morono Y."/>
            <person name="Uchiyama I."/>
            <person name="Ito T."/>
            <person name="Fujiyama A."/>
            <person name="Inagaki F."/>
            <person name="Takami H."/>
        </authorList>
    </citation>
    <scope>NUCLEOTIDE SEQUENCE</scope>
    <source>
        <strain evidence="13">Expedition CK06-06</strain>
    </source>
</reference>
<dbReference type="GO" id="GO:0008360">
    <property type="term" value="P:regulation of cell shape"/>
    <property type="evidence" value="ECO:0007669"/>
    <property type="project" value="UniProtKB-KW"/>
</dbReference>
<dbReference type="GO" id="GO:0005886">
    <property type="term" value="C:plasma membrane"/>
    <property type="evidence" value="ECO:0007669"/>
    <property type="project" value="TreeGrafter"/>
</dbReference>
<evidence type="ECO:0000256" key="9">
    <source>
        <dbReference type="ARBA" id="ARBA00032370"/>
    </source>
</evidence>
<evidence type="ECO:0000256" key="10">
    <source>
        <dbReference type="ARBA" id="ARBA00044770"/>
    </source>
</evidence>
<dbReference type="EC" id="2.4.99.28" evidence="10"/>
<comment type="catalytic activity">
    <reaction evidence="11">
        <text>[GlcNAc-(1-&gt;4)-Mur2Ac(oyl-L-Ala-gamma-D-Glu-L-Lys-D-Ala-D-Ala)](n)-di-trans,octa-cis-undecaprenyl diphosphate + beta-D-GlcNAc-(1-&gt;4)-Mur2Ac(oyl-L-Ala-gamma-D-Glu-L-Lys-D-Ala-D-Ala)-di-trans,octa-cis-undecaprenyl diphosphate = [GlcNAc-(1-&gt;4)-Mur2Ac(oyl-L-Ala-gamma-D-Glu-L-Lys-D-Ala-D-Ala)](n+1)-di-trans,octa-cis-undecaprenyl diphosphate + di-trans,octa-cis-undecaprenyl diphosphate + H(+)</text>
        <dbReference type="Rhea" id="RHEA:23708"/>
        <dbReference type="Rhea" id="RHEA-COMP:9602"/>
        <dbReference type="Rhea" id="RHEA-COMP:9603"/>
        <dbReference type="ChEBI" id="CHEBI:15378"/>
        <dbReference type="ChEBI" id="CHEBI:58405"/>
        <dbReference type="ChEBI" id="CHEBI:60033"/>
        <dbReference type="ChEBI" id="CHEBI:78435"/>
        <dbReference type="EC" id="2.4.99.28"/>
    </reaction>
</comment>
<organism evidence="13">
    <name type="scientific">marine sediment metagenome</name>
    <dbReference type="NCBI Taxonomy" id="412755"/>
    <lineage>
        <taxon>unclassified sequences</taxon>
        <taxon>metagenomes</taxon>
        <taxon>ecological metagenomes</taxon>
    </lineage>
</organism>
<dbReference type="GO" id="GO:0015648">
    <property type="term" value="F:lipid-linked peptidoglycan transporter activity"/>
    <property type="evidence" value="ECO:0007669"/>
    <property type="project" value="TreeGrafter"/>
</dbReference>
<evidence type="ECO:0000256" key="7">
    <source>
        <dbReference type="ARBA" id="ARBA00022989"/>
    </source>
</evidence>
<keyword evidence="6" id="KW-0573">Peptidoglycan synthesis</keyword>
<dbReference type="GO" id="GO:0009252">
    <property type="term" value="P:peptidoglycan biosynthetic process"/>
    <property type="evidence" value="ECO:0007669"/>
    <property type="project" value="UniProtKB-KW"/>
</dbReference>
<keyword evidence="7 12" id="KW-1133">Transmembrane helix</keyword>
<evidence type="ECO:0000313" key="13">
    <source>
        <dbReference type="EMBL" id="GAI71751.1"/>
    </source>
</evidence>
<dbReference type="EMBL" id="BARV01044490">
    <property type="protein sequence ID" value="GAI71751.1"/>
    <property type="molecule type" value="Genomic_DNA"/>
</dbReference>
<dbReference type="AlphaFoldDB" id="X1RXV2"/>
<evidence type="ECO:0000256" key="12">
    <source>
        <dbReference type="SAM" id="Phobius"/>
    </source>
</evidence>
<dbReference type="InterPro" id="IPR001182">
    <property type="entry name" value="FtsW/RodA"/>
</dbReference>
<keyword evidence="3" id="KW-0808">Transferase</keyword>
<dbReference type="GO" id="GO:0051301">
    <property type="term" value="P:cell division"/>
    <property type="evidence" value="ECO:0007669"/>
    <property type="project" value="InterPro"/>
</dbReference>
<evidence type="ECO:0000256" key="5">
    <source>
        <dbReference type="ARBA" id="ARBA00022960"/>
    </source>
</evidence>
<gene>
    <name evidence="13" type="ORF">S06H3_65811</name>
</gene>
<keyword evidence="5" id="KW-0133">Cell shape</keyword>
<proteinExistence type="predicted"/>
<dbReference type="PANTHER" id="PTHR30474">
    <property type="entry name" value="CELL CYCLE PROTEIN"/>
    <property type="match status" value="1"/>
</dbReference>
<protein>
    <recommendedName>
        <fullName evidence="10">peptidoglycan glycosyltransferase</fullName>
        <ecNumber evidence="10">2.4.99.28</ecNumber>
    </recommendedName>
    <alternativeName>
        <fullName evidence="9">Peptidoglycan polymerase</fullName>
    </alternativeName>
</protein>
<comment type="subcellular location">
    <subcellularLocation>
        <location evidence="1">Membrane</location>
        <topology evidence="1">Multi-pass membrane protein</topology>
    </subcellularLocation>
</comment>
<sequence>GEELGFAGCCVLISLFLFFAWRGLKIANEAGKSFEKLLALGITLWIILQVFFNIGGMTGVLPLAGIPLPFFSYGGSHLIAEMI</sequence>
<evidence type="ECO:0000256" key="8">
    <source>
        <dbReference type="ARBA" id="ARBA00023136"/>
    </source>
</evidence>
<keyword evidence="4 12" id="KW-0812">Transmembrane</keyword>
<evidence type="ECO:0000256" key="3">
    <source>
        <dbReference type="ARBA" id="ARBA00022679"/>
    </source>
</evidence>
<evidence type="ECO:0000256" key="2">
    <source>
        <dbReference type="ARBA" id="ARBA00022676"/>
    </source>
</evidence>
<comment type="caution">
    <text evidence="13">The sequence shown here is derived from an EMBL/GenBank/DDBJ whole genome shotgun (WGS) entry which is preliminary data.</text>
</comment>
<name>X1RXV2_9ZZZZ</name>
<dbReference type="PANTHER" id="PTHR30474:SF2">
    <property type="entry name" value="PEPTIDOGLYCAN GLYCOSYLTRANSFERASE FTSW-RELATED"/>
    <property type="match status" value="1"/>
</dbReference>
<keyword evidence="2" id="KW-0328">Glycosyltransferase</keyword>
<dbReference type="Pfam" id="PF01098">
    <property type="entry name" value="FTSW_RODA_SPOVE"/>
    <property type="match status" value="1"/>
</dbReference>
<evidence type="ECO:0000256" key="1">
    <source>
        <dbReference type="ARBA" id="ARBA00004141"/>
    </source>
</evidence>
<accession>X1RXV2</accession>